<organism evidence="2 3">
    <name type="scientific">Burkholderia multivorans</name>
    <dbReference type="NCBI Taxonomy" id="87883"/>
    <lineage>
        <taxon>Bacteria</taxon>
        <taxon>Pseudomonadati</taxon>
        <taxon>Pseudomonadota</taxon>
        <taxon>Betaproteobacteria</taxon>
        <taxon>Burkholderiales</taxon>
        <taxon>Burkholderiaceae</taxon>
        <taxon>Burkholderia</taxon>
        <taxon>Burkholderia cepacia complex</taxon>
    </lineage>
</organism>
<evidence type="ECO:0000256" key="1">
    <source>
        <dbReference type="SAM" id="MobiDB-lite"/>
    </source>
</evidence>
<dbReference type="Proteomes" id="UP000238982">
    <property type="component" value="Unassembled WGS sequence"/>
</dbReference>
<sequence length="80" mass="8406">MLGAIADSDSIPEWAKFEVAAEYSGRGDVTVATLTEIDSRIVEQRAALRAAANSTPGADRLLGRYSNSAKTGDAPDRSGH</sequence>
<comment type="caution">
    <text evidence="2">The sequence shown here is derived from an EMBL/GenBank/DDBJ whole genome shotgun (WGS) entry which is preliminary data.</text>
</comment>
<evidence type="ECO:0000313" key="3">
    <source>
        <dbReference type="Proteomes" id="UP000238982"/>
    </source>
</evidence>
<name>A0A2S9MXP6_9BURK</name>
<feature type="region of interest" description="Disordered" evidence="1">
    <location>
        <begin position="51"/>
        <end position="80"/>
    </location>
</feature>
<evidence type="ECO:0000313" key="2">
    <source>
        <dbReference type="EMBL" id="PRF64391.1"/>
    </source>
</evidence>
<accession>A0A2S9MXP6</accession>
<proteinExistence type="predicted"/>
<protein>
    <submittedName>
        <fullName evidence="2">Uncharacterized protein</fullName>
    </submittedName>
</protein>
<gene>
    <name evidence="2" type="ORF">C6Q15_05935</name>
</gene>
<dbReference type="EMBL" id="PVGH01000029">
    <property type="protein sequence ID" value="PRF64391.1"/>
    <property type="molecule type" value="Genomic_DNA"/>
</dbReference>
<dbReference type="AlphaFoldDB" id="A0A2S9MXP6"/>
<reference evidence="2 3" key="1">
    <citation type="submission" date="2018-03" db="EMBL/GenBank/DDBJ databases">
        <authorList>
            <person name="Keele B.F."/>
        </authorList>
    </citation>
    <scope>NUCLEOTIDE SEQUENCE [LARGE SCALE GENOMIC DNA]</scope>
    <source>
        <strain evidence="2 3">AU19729</strain>
    </source>
</reference>